<dbReference type="NCBIfam" id="TIGR03905">
    <property type="entry name" value="TIGR03905_4_Cys"/>
    <property type="match status" value="1"/>
</dbReference>
<feature type="domain" description="TSCPD" evidence="6">
    <location>
        <begin position="8"/>
        <end position="81"/>
    </location>
</feature>
<evidence type="ECO:0000313" key="8">
    <source>
        <dbReference type="Proteomes" id="UP000241434"/>
    </source>
</evidence>
<dbReference type="InterPro" id="IPR023806">
    <property type="entry name" value="CHP03905"/>
</dbReference>
<name>A0A2P7PZ50_9FIRM</name>
<dbReference type="GO" id="GO:0000166">
    <property type="term" value="F:nucleotide binding"/>
    <property type="evidence" value="ECO:0007669"/>
    <property type="project" value="UniProtKB-KW"/>
</dbReference>
<evidence type="ECO:0000256" key="5">
    <source>
        <dbReference type="ARBA" id="ARBA00047754"/>
    </source>
</evidence>
<evidence type="ECO:0000256" key="2">
    <source>
        <dbReference type="ARBA" id="ARBA00012274"/>
    </source>
</evidence>
<dbReference type="InterPro" id="IPR024434">
    <property type="entry name" value="TSCPD_dom"/>
</dbReference>
<dbReference type="Proteomes" id="UP000241434">
    <property type="component" value="Unassembled WGS sequence"/>
</dbReference>
<keyword evidence="4" id="KW-0547">Nucleotide-binding</keyword>
<dbReference type="EMBL" id="JYGE01000006">
    <property type="protein sequence ID" value="PSJ30997.1"/>
    <property type="molecule type" value="Genomic_DNA"/>
</dbReference>
<comment type="caution">
    <text evidence="7">The sequence shown here is derived from an EMBL/GenBank/DDBJ whole genome shotgun (WGS) entry which is preliminary data.</text>
</comment>
<accession>A0A2P7PZ50</accession>
<evidence type="ECO:0000256" key="3">
    <source>
        <dbReference type="ARBA" id="ARBA00022634"/>
    </source>
</evidence>
<dbReference type="AlphaFoldDB" id="A0A2P7PZ50"/>
<dbReference type="RefSeq" id="WP_106777052.1">
    <property type="nucleotide sequence ID" value="NZ_JYGE01000006.1"/>
</dbReference>
<reference evidence="7" key="1">
    <citation type="thesis" date="2015" institute="Rutgers" country="The State University of New Jersey, 14 College Farm Rd., New Brunswick, NJ, USA">
        <title>Ammonia toxicity in bacteria and its implications for treatment of and resource recovery from highly nitrogenous organic wastes.</title>
        <authorList>
            <person name="Luther A.K."/>
        </authorList>
    </citation>
    <scope>NUCLEOTIDE SEQUENCE</scope>
    <source>
        <strain evidence="7">RT-10B</strain>
    </source>
</reference>
<proteinExistence type="inferred from homology"/>
<keyword evidence="3" id="KW-0237">DNA synthesis</keyword>
<dbReference type="Pfam" id="PF12637">
    <property type="entry name" value="TSCPD"/>
    <property type="match status" value="1"/>
</dbReference>
<dbReference type="OrthoDB" id="9801525at2"/>
<protein>
    <recommendedName>
        <fullName evidence="2">ribonucleoside-diphosphate reductase</fullName>
        <ecNumber evidence="2">1.17.4.1</ecNumber>
    </recommendedName>
</protein>
<evidence type="ECO:0000313" key="7">
    <source>
        <dbReference type="EMBL" id="PSJ30997.1"/>
    </source>
</evidence>
<evidence type="ECO:0000256" key="4">
    <source>
        <dbReference type="ARBA" id="ARBA00022741"/>
    </source>
</evidence>
<dbReference type="GO" id="GO:0071897">
    <property type="term" value="P:DNA biosynthetic process"/>
    <property type="evidence" value="ECO:0007669"/>
    <property type="project" value="UniProtKB-KW"/>
</dbReference>
<keyword evidence="8" id="KW-1185">Reference proteome</keyword>
<evidence type="ECO:0000259" key="6">
    <source>
        <dbReference type="Pfam" id="PF12637"/>
    </source>
</evidence>
<sequence length="83" mass="8890">MKNIKFNPSGVCCKEMEIILNDDNTIEDVTFVGGCPGNTLGIKSLVKGEKALDIAERLEGITCGGKKTSCPDQLSFALRDAVK</sequence>
<evidence type="ECO:0000256" key="1">
    <source>
        <dbReference type="ARBA" id="ARBA00007405"/>
    </source>
</evidence>
<dbReference type="EC" id="1.17.4.1" evidence="2"/>
<comment type="catalytic activity">
    <reaction evidence="5">
        <text>a 2'-deoxyribonucleoside 5'-diphosphate + [thioredoxin]-disulfide + H2O = a ribonucleoside 5'-diphosphate + [thioredoxin]-dithiol</text>
        <dbReference type="Rhea" id="RHEA:23252"/>
        <dbReference type="Rhea" id="RHEA-COMP:10698"/>
        <dbReference type="Rhea" id="RHEA-COMP:10700"/>
        <dbReference type="ChEBI" id="CHEBI:15377"/>
        <dbReference type="ChEBI" id="CHEBI:29950"/>
        <dbReference type="ChEBI" id="CHEBI:50058"/>
        <dbReference type="ChEBI" id="CHEBI:57930"/>
        <dbReference type="ChEBI" id="CHEBI:73316"/>
        <dbReference type="EC" id="1.17.4.1"/>
    </reaction>
</comment>
<gene>
    <name evidence="7" type="ORF">UF10_06650</name>
</gene>
<organism evidence="7 8">
    <name type="scientific">Peptostreptococcus russellii</name>
    <dbReference type="NCBI Taxonomy" id="215200"/>
    <lineage>
        <taxon>Bacteria</taxon>
        <taxon>Bacillati</taxon>
        <taxon>Bacillota</taxon>
        <taxon>Clostridia</taxon>
        <taxon>Peptostreptococcales</taxon>
        <taxon>Peptostreptococcaceae</taxon>
        <taxon>Peptostreptococcus</taxon>
    </lineage>
</organism>
<dbReference type="GO" id="GO:0004748">
    <property type="term" value="F:ribonucleoside-diphosphate reductase activity, thioredoxin disulfide as acceptor"/>
    <property type="evidence" value="ECO:0007669"/>
    <property type="project" value="UniProtKB-EC"/>
</dbReference>
<comment type="similarity">
    <text evidence="1">Belongs to the ribonucleoside diphosphate reductase class-2 family.</text>
</comment>